<proteinExistence type="predicted"/>
<gene>
    <name evidence="2" type="ORF">GCM10025791_09730</name>
</gene>
<dbReference type="AlphaFoldDB" id="A0AAV3TYQ1"/>
<organism evidence="2 3">
    <name type="scientific">Halioxenophilus aromaticivorans</name>
    <dbReference type="NCBI Taxonomy" id="1306992"/>
    <lineage>
        <taxon>Bacteria</taxon>
        <taxon>Pseudomonadati</taxon>
        <taxon>Pseudomonadota</taxon>
        <taxon>Gammaproteobacteria</taxon>
        <taxon>Alteromonadales</taxon>
        <taxon>Alteromonadaceae</taxon>
        <taxon>Halioxenophilus</taxon>
    </lineage>
</organism>
<evidence type="ECO:0000313" key="2">
    <source>
        <dbReference type="EMBL" id="GAA4934763.1"/>
    </source>
</evidence>
<reference evidence="3" key="1">
    <citation type="journal article" date="2019" name="Int. J. Syst. Evol. Microbiol.">
        <title>The Global Catalogue of Microorganisms (GCM) 10K type strain sequencing project: providing services to taxonomists for standard genome sequencing and annotation.</title>
        <authorList>
            <consortium name="The Broad Institute Genomics Platform"/>
            <consortium name="The Broad Institute Genome Sequencing Center for Infectious Disease"/>
            <person name="Wu L."/>
            <person name="Ma J."/>
        </authorList>
    </citation>
    <scope>NUCLEOTIDE SEQUENCE [LARGE SCALE GENOMIC DNA]</scope>
    <source>
        <strain evidence="3">JCM 19134</strain>
    </source>
</reference>
<dbReference type="Proteomes" id="UP001409585">
    <property type="component" value="Unassembled WGS sequence"/>
</dbReference>
<comment type="caution">
    <text evidence="2">The sequence shown here is derived from an EMBL/GenBank/DDBJ whole genome shotgun (WGS) entry which is preliminary data.</text>
</comment>
<dbReference type="RefSeq" id="WP_345417934.1">
    <property type="nucleotide sequence ID" value="NZ_AP031496.1"/>
</dbReference>
<sequence>MALQIEPCPFCGSQHLHMVVHKMNYSIACQSCRCRGPQKPNQEQAVMHWNETSRLHSACLKQMPTTTATPGHPMGQPSIKLKPDYR</sequence>
<name>A0AAV3TYQ1_9ALTE</name>
<protein>
    <recommendedName>
        <fullName evidence="4">Restriction alleviation protein, Lar family</fullName>
    </recommendedName>
</protein>
<accession>A0AAV3TYQ1</accession>
<feature type="region of interest" description="Disordered" evidence="1">
    <location>
        <begin position="64"/>
        <end position="86"/>
    </location>
</feature>
<dbReference type="Pfam" id="PF14354">
    <property type="entry name" value="Lar_restr_allev"/>
    <property type="match status" value="1"/>
</dbReference>
<keyword evidence="3" id="KW-1185">Reference proteome</keyword>
<dbReference type="EMBL" id="BAABLX010000007">
    <property type="protein sequence ID" value="GAA4934763.1"/>
    <property type="molecule type" value="Genomic_DNA"/>
</dbReference>
<evidence type="ECO:0000256" key="1">
    <source>
        <dbReference type="SAM" id="MobiDB-lite"/>
    </source>
</evidence>
<evidence type="ECO:0000313" key="3">
    <source>
        <dbReference type="Proteomes" id="UP001409585"/>
    </source>
</evidence>
<evidence type="ECO:0008006" key="4">
    <source>
        <dbReference type="Google" id="ProtNLM"/>
    </source>
</evidence>